<dbReference type="AlphaFoldDB" id="A0A6N2M8T7"/>
<protein>
    <submittedName>
        <fullName evidence="1">Uncharacterized protein</fullName>
    </submittedName>
</protein>
<dbReference type="EMBL" id="CAADRP010001730">
    <property type="protein sequence ID" value="VFU50568.1"/>
    <property type="molecule type" value="Genomic_DNA"/>
</dbReference>
<accession>A0A6N2M8T7</accession>
<gene>
    <name evidence="1" type="ORF">SVIM_LOCUS337425</name>
</gene>
<evidence type="ECO:0000313" key="1">
    <source>
        <dbReference type="EMBL" id="VFU50568.1"/>
    </source>
</evidence>
<sequence>MKKISSSVRISSALQIISHQTIRIYSTALIATRKTFHAPNHRRKKTLSKPKSFDRFILSVLHCLTSNQSWILGKITSVQMK</sequence>
<reference evidence="1" key="1">
    <citation type="submission" date="2019-03" db="EMBL/GenBank/DDBJ databases">
        <authorList>
            <person name="Mank J."/>
            <person name="Almeida P."/>
        </authorList>
    </citation>
    <scope>NUCLEOTIDE SEQUENCE</scope>
    <source>
        <strain evidence="1">78183</strain>
    </source>
</reference>
<proteinExistence type="predicted"/>
<organism evidence="1">
    <name type="scientific">Salix viminalis</name>
    <name type="common">Common osier</name>
    <name type="synonym">Basket willow</name>
    <dbReference type="NCBI Taxonomy" id="40686"/>
    <lineage>
        <taxon>Eukaryota</taxon>
        <taxon>Viridiplantae</taxon>
        <taxon>Streptophyta</taxon>
        <taxon>Embryophyta</taxon>
        <taxon>Tracheophyta</taxon>
        <taxon>Spermatophyta</taxon>
        <taxon>Magnoliopsida</taxon>
        <taxon>eudicotyledons</taxon>
        <taxon>Gunneridae</taxon>
        <taxon>Pentapetalae</taxon>
        <taxon>rosids</taxon>
        <taxon>fabids</taxon>
        <taxon>Malpighiales</taxon>
        <taxon>Salicaceae</taxon>
        <taxon>Saliceae</taxon>
        <taxon>Salix</taxon>
    </lineage>
</organism>
<name>A0A6N2M8T7_SALVM</name>